<dbReference type="EMBL" id="JASCZI010271921">
    <property type="protein sequence ID" value="MED6217647.1"/>
    <property type="molecule type" value="Genomic_DNA"/>
</dbReference>
<dbReference type="Proteomes" id="UP001341840">
    <property type="component" value="Unassembled WGS sequence"/>
</dbReference>
<keyword evidence="3" id="KW-1185">Reference proteome</keyword>
<feature type="compositionally biased region" description="Polar residues" evidence="1">
    <location>
        <begin position="87"/>
        <end position="96"/>
    </location>
</feature>
<organism evidence="2 3">
    <name type="scientific">Stylosanthes scabra</name>
    <dbReference type="NCBI Taxonomy" id="79078"/>
    <lineage>
        <taxon>Eukaryota</taxon>
        <taxon>Viridiplantae</taxon>
        <taxon>Streptophyta</taxon>
        <taxon>Embryophyta</taxon>
        <taxon>Tracheophyta</taxon>
        <taxon>Spermatophyta</taxon>
        <taxon>Magnoliopsida</taxon>
        <taxon>eudicotyledons</taxon>
        <taxon>Gunneridae</taxon>
        <taxon>Pentapetalae</taxon>
        <taxon>rosids</taxon>
        <taxon>fabids</taxon>
        <taxon>Fabales</taxon>
        <taxon>Fabaceae</taxon>
        <taxon>Papilionoideae</taxon>
        <taxon>50 kb inversion clade</taxon>
        <taxon>dalbergioids sensu lato</taxon>
        <taxon>Dalbergieae</taxon>
        <taxon>Pterocarpus clade</taxon>
        <taxon>Stylosanthes</taxon>
    </lineage>
</organism>
<feature type="region of interest" description="Disordered" evidence="1">
    <location>
        <begin position="250"/>
        <end position="278"/>
    </location>
</feature>
<sequence>MITRAFNNWWNAYFKKFIRSFDQIKEKADALLAKDQPIREKKQAKRKADPSGASKKNTKKLKGDKASTSTKASKAKTYVVPPVPTAPTLQLTNPETSAIRLDASSGTKISEGEQLLPKGDVSKKKKAKQTPSRIESDSSDSGSTPSKIISPVPRPQNSPIIESNKSDKVPTRRTKEAVPPESSSDTSIQVDPKPNSEKNKNTSNPSSPQDSDDLLLDLTNLVAELHKAASDTVFDTTVQSDSINKSIQQVIQREADSADKTKQGPTNERPNTPPNKYGMSKEVVDALCWLINLLTAQIEDNVDHEEIHRRVKLAVSHFHSVGAPEEAAPIEAVPLLKKETEEQLAAIKREEKDERALYEKFLKNQGTTKQALEDILTEYNS</sequence>
<gene>
    <name evidence="2" type="ORF">PIB30_019597</name>
</gene>
<evidence type="ECO:0000313" key="2">
    <source>
        <dbReference type="EMBL" id="MED6217647.1"/>
    </source>
</evidence>
<evidence type="ECO:0000313" key="3">
    <source>
        <dbReference type="Proteomes" id="UP001341840"/>
    </source>
</evidence>
<proteinExistence type="predicted"/>
<feature type="compositionally biased region" description="Basic and acidic residues" evidence="1">
    <location>
        <begin position="253"/>
        <end position="262"/>
    </location>
</feature>
<comment type="caution">
    <text evidence="2">The sequence shown here is derived from an EMBL/GenBank/DDBJ whole genome shotgun (WGS) entry which is preliminary data.</text>
</comment>
<feature type="compositionally biased region" description="Low complexity" evidence="1">
    <location>
        <begin position="139"/>
        <end position="150"/>
    </location>
</feature>
<feature type="compositionally biased region" description="Basic and acidic residues" evidence="1">
    <location>
        <begin position="36"/>
        <end position="49"/>
    </location>
</feature>
<feature type="compositionally biased region" description="Low complexity" evidence="1">
    <location>
        <begin position="66"/>
        <end position="80"/>
    </location>
</feature>
<accession>A0ABU6Z4W8</accession>
<reference evidence="2 3" key="1">
    <citation type="journal article" date="2023" name="Plants (Basel)">
        <title>Bridging the Gap: Combining Genomics and Transcriptomics Approaches to Understand Stylosanthes scabra, an Orphan Legume from the Brazilian Caatinga.</title>
        <authorList>
            <person name="Ferreira-Neto J.R.C."/>
            <person name="da Silva M.D."/>
            <person name="Binneck E."/>
            <person name="de Melo N.F."/>
            <person name="da Silva R.H."/>
            <person name="de Melo A.L.T.M."/>
            <person name="Pandolfi V."/>
            <person name="Bustamante F.O."/>
            <person name="Brasileiro-Vidal A.C."/>
            <person name="Benko-Iseppon A.M."/>
        </authorList>
    </citation>
    <scope>NUCLEOTIDE SEQUENCE [LARGE SCALE GENOMIC DNA]</scope>
    <source>
        <tissue evidence="2">Leaves</tissue>
    </source>
</reference>
<name>A0ABU6Z4W8_9FABA</name>
<feature type="compositionally biased region" description="Basic and acidic residues" evidence="1">
    <location>
        <begin position="164"/>
        <end position="178"/>
    </location>
</feature>
<protein>
    <submittedName>
        <fullName evidence="2">Uncharacterized protein</fullName>
    </submittedName>
</protein>
<evidence type="ECO:0000256" key="1">
    <source>
        <dbReference type="SAM" id="MobiDB-lite"/>
    </source>
</evidence>
<feature type="region of interest" description="Disordered" evidence="1">
    <location>
        <begin position="33"/>
        <end position="213"/>
    </location>
</feature>